<comment type="caution">
    <text evidence="1">The sequence shown here is derived from an EMBL/GenBank/DDBJ whole genome shotgun (WGS) entry which is preliminary data.</text>
</comment>
<organism evidence="1 2">
    <name type="scientific">Winslowiella toletana</name>
    <dbReference type="NCBI Taxonomy" id="92490"/>
    <lineage>
        <taxon>Bacteria</taxon>
        <taxon>Pseudomonadati</taxon>
        <taxon>Pseudomonadota</taxon>
        <taxon>Gammaproteobacteria</taxon>
        <taxon>Enterobacterales</taxon>
        <taxon>Erwiniaceae</taxon>
        <taxon>Winslowiella</taxon>
    </lineage>
</organism>
<reference evidence="1 2" key="1">
    <citation type="submission" date="2021-03" db="EMBL/GenBank/DDBJ databases">
        <authorList>
            <person name="D'Agostino P."/>
            <person name="Huntemann M."/>
            <person name="Clum A."/>
            <person name="Spunde A."/>
            <person name="Palaniappan K."/>
            <person name="Ritter S."/>
            <person name="Mikhailova N."/>
            <person name="Chen I.-M."/>
            <person name="Stamatis D."/>
            <person name="Reddy T."/>
            <person name="O'Malley R."/>
            <person name="Daum C."/>
            <person name="Shapiro N."/>
            <person name="Ivanova N."/>
            <person name="Kyrpides N."/>
            <person name="Woyke T."/>
        </authorList>
    </citation>
    <scope>NUCLEOTIDE SEQUENCE [LARGE SCALE GENOMIC DNA]</scope>
    <source>
        <strain evidence="1 2">WS4403</strain>
    </source>
</reference>
<name>A0ABS4P3X8_9GAMM</name>
<evidence type="ECO:0000313" key="1">
    <source>
        <dbReference type="EMBL" id="MBP2167340.1"/>
    </source>
</evidence>
<accession>A0ABS4P3X8</accession>
<keyword evidence="2" id="KW-1185">Reference proteome</keyword>
<gene>
    <name evidence="1" type="ORF">J2125_000532</name>
</gene>
<sequence>MPLVNVKGGIHLFSAFAGKNSELLFFRLIWLKSNLLTGSHFKAISVQMLDVCQIFVICRF</sequence>
<reference evidence="2" key="2">
    <citation type="submission" date="2023-07" db="EMBL/GenBank/DDBJ databases">
        <title>Genome mining of underrepresented organisms for secondary metabolites.</title>
        <authorList>
            <person name="D'Agostino P.M."/>
        </authorList>
    </citation>
    <scope>NUCLEOTIDE SEQUENCE [LARGE SCALE GENOMIC DNA]</scope>
    <source>
        <strain evidence="2">WS4403</strain>
    </source>
</reference>
<evidence type="ECO:0000313" key="2">
    <source>
        <dbReference type="Proteomes" id="UP001195624"/>
    </source>
</evidence>
<protein>
    <submittedName>
        <fullName evidence="1">Uncharacterized protein</fullName>
    </submittedName>
</protein>
<dbReference type="EMBL" id="JAGGMQ010000001">
    <property type="protein sequence ID" value="MBP2167340.1"/>
    <property type="molecule type" value="Genomic_DNA"/>
</dbReference>
<dbReference type="Proteomes" id="UP001195624">
    <property type="component" value="Unassembled WGS sequence"/>
</dbReference>
<proteinExistence type="predicted"/>